<evidence type="ECO:0000256" key="1">
    <source>
        <dbReference type="ARBA" id="ARBA00004442"/>
    </source>
</evidence>
<reference evidence="6" key="1">
    <citation type="submission" date="2018-02" db="EMBL/GenBank/DDBJ databases">
        <authorList>
            <person name="Hausmann B."/>
        </authorList>
    </citation>
    <scope>NUCLEOTIDE SEQUENCE [LARGE SCALE GENOMIC DNA]</scope>
    <source>
        <strain evidence="6">Peat soil MAG SbA5</strain>
    </source>
</reference>
<dbReference type="Pfam" id="PF25183">
    <property type="entry name" value="OMP_b-brl_4"/>
    <property type="match status" value="2"/>
</dbReference>
<protein>
    <recommendedName>
        <fullName evidence="4">TonB-dependent transporter Oar-like beta-barrel domain-containing protein</fullName>
    </recommendedName>
</protein>
<accession>A0A2N9L4Q6</accession>
<sequence>MCLAITPSKPSNDFVCLLFQLSHFLMVLFMRSFALVFLLLLPVGAFGGNVPAQTPSPTPVLHGSISDPTGAIIPGADINLLDANGAVVAQSSSAADGSFQVSAPHPGVYTLVVSKAGFKTVQTQVTLAAPGSAPSSASAAQAVAVTRVVLPIASTSTDVVVSAESSQDLTETDENRDTSVMTADDLKTLPIFDNDFVSAMGAFLDSDVAATGGTGLLVDGVEANRVPVSASAVQEVRINQDPYSARYYYPGRGQIEIITKSAAQHYHGQLNFYFRDSALNAQNALAPSKPSEQRRIYEGSATGPIPHSHNSSFLVSFNRAEEDLDAVVSATVAPTAADASGAFNANVPAPTRDTEFSLRAAHQFGDKHSAYLQYSYEGWNGQNQGVGGQTLASAGYSNLFHEDDFVAHADSVFSANTLNQISLVGEHWSSRNQNAVEAPRISLPGDFLSGSAQADSFSTEYNFRFSDVVTWSHGRNLVKWGASIPHIGRRAYDDHTNELGTYTFAPTFAADGVTVLSTAFQDYAAGLPSGFSFNTGDNHFIYHQQEMGTFILDQIKVNGRFAITPGIRYDWQNFLSTRRLGFSPRASFAWVLDQKSKTVVRGGGGIYYDRFGGGPLLDLERYSTARRRSVVLSLDPAALPSSGCVPITNCVPLAAQPPALVQLEPNAKIPYQIHYGLSVERQLGQRATGSVSVYSIRGIDMFRSVDTNAPTPQSGYTLRPDLEYGRIRQMQAAGFYAGDGLDVSYRGMWNKYFTGFGRFTWAHYESNTGGINWYPQNQYDPEDEWSNSGYDRRQRMGMYAIFQQKSLLNLATGIFANTGSPWTELTGADPFGDGLFNARPDGVGRNSRTGPGYVDLDLRWGHDFAITANKADEAPHLGFSASSFNVLNHVNGQGINAVDTSPSYGQITSVAPPRRIQLAMRFDF</sequence>
<organism evidence="5 6">
    <name type="scientific">Candidatus Sulfuritelmatomonas gaucii</name>
    <dbReference type="NCBI Taxonomy" id="2043161"/>
    <lineage>
        <taxon>Bacteria</taxon>
        <taxon>Pseudomonadati</taxon>
        <taxon>Acidobacteriota</taxon>
        <taxon>Terriglobia</taxon>
        <taxon>Terriglobales</taxon>
        <taxon>Acidobacteriaceae</taxon>
        <taxon>Candidatus Sulfuritelmatomonas</taxon>
    </lineage>
</organism>
<dbReference type="SUPFAM" id="SSF49464">
    <property type="entry name" value="Carboxypeptidase regulatory domain-like"/>
    <property type="match status" value="1"/>
</dbReference>
<dbReference type="Gene3D" id="2.60.40.1120">
    <property type="entry name" value="Carboxypeptidase-like, regulatory domain"/>
    <property type="match status" value="1"/>
</dbReference>
<name>A0A2N9L4Q6_9BACT</name>
<dbReference type="Proteomes" id="UP000239735">
    <property type="component" value="Unassembled WGS sequence"/>
</dbReference>
<evidence type="ECO:0000256" key="3">
    <source>
        <dbReference type="ARBA" id="ARBA00023237"/>
    </source>
</evidence>
<evidence type="ECO:0000259" key="4">
    <source>
        <dbReference type="Pfam" id="PF25183"/>
    </source>
</evidence>
<evidence type="ECO:0000313" key="6">
    <source>
        <dbReference type="Proteomes" id="UP000239735"/>
    </source>
</evidence>
<gene>
    <name evidence="5" type="ORF">SBA5_150012</name>
</gene>
<evidence type="ECO:0000256" key="2">
    <source>
        <dbReference type="ARBA" id="ARBA00023136"/>
    </source>
</evidence>
<dbReference type="GO" id="GO:0009279">
    <property type="term" value="C:cell outer membrane"/>
    <property type="evidence" value="ECO:0007669"/>
    <property type="project" value="UniProtKB-SubCell"/>
</dbReference>
<dbReference type="SUPFAM" id="SSF56935">
    <property type="entry name" value="Porins"/>
    <property type="match status" value="1"/>
</dbReference>
<dbReference type="InterPro" id="IPR008969">
    <property type="entry name" value="CarboxyPept-like_regulatory"/>
</dbReference>
<dbReference type="AlphaFoldDB" id="A0A2N9L4Q6"/>
<evidence type="ECO:0000313" key="5">
    <source>
        <dbReference type="EMBL" id="SPE18278.1"/>
    </source>
</evidence>
<keyword evidence="3" id="KW-0998">Cell outer membrane</keyword>
<comment type="subcellular location">
    <subcellularLocation>
        <location evidence="1">Cell outer membrane</location>
    </subcellularLocation>
</comment>
<keyword evidence="2" id="KW-0472">Membrane</keyword>
<dbReference type="Pfam" id="PF13620">
    <property type="entry name" value="CarboxypepD_reg"/>
    <property type="match status" value="1"/>
</dbReference>
<feature type="domain" description="TonB-dependent transporter Oar-like beta-barrel" evidence="4">
    <location>
        <begin position="574"/>
        <end position="802"/>
    </location>
</feature>
<dbReference type="Gene3D" id="2.40.170.20">
    <property type="entry name" value="TonB-dependent receptor, beta-barrel domain"/>
    <property type="match status" value="1"/>
</dbReference>
<dbReference type="InterPro" id="IPR057601">
    <property type="entry name" value="Oar-like_b-barrel"/>
</dbReference>
<dbReference type="InterPro" id="IPR036942">
    <property type="entry name" value="Beta-barrel_TonB_sf"/>
</dbReference>
<proteinExistence type="predicted"/>
<feature type="domain" description="TonB-dependent transporter Oar-like beta-barrel" evidence="4">
    <location>
        <begin position="843"/>
        <end position="917"/>
    </location>
</feature>
<dbReference type="EMBL" id="OKRB01000057">
    <property type="protein sequence ID" value="SPE18278.1"/>
    <property type="molecule type" value="Genomic_DNA"/>
</dbReference>